<dbReference type="RefSeq" id="WP_144354193.1">
    <property type="nucleotide sequence ID" value="NZ_CBCRVV010000010.1"/>
</dbReference>
<gene>
    <name evidence="2" type="ORF">FPL22_16770</name>
</gene>
<keyword evidence="3" id="KW-1185">Reference proteome</keyword>
<reference evidence="2 3" key="1">
    <citation type="submission" date="2019-07" db="EMBL/GenBank/DDBJ databases">
        <title>Description of 53C-WASEF.</title>
        <authorList>
            <person name="Pitt A."/>
            <person name="Hahn M.W."/>
        </authorList>
    </citation>
    <scope>NUCLEOTIDE SEQUENCE [LARGE SCALE GENOMIC DNA]</scope>
    <source>
        <strain evidence="2 3">53C-WASEF</strain>
    </source>
</reference>
<organism evidence="2 3">
    <name type="scientific">Rariglobus hedericola</name>
    <dbReference type="NCBI Taxonomy" id="2597822"/>
    <lineage>
        <taxon>Bacteria</taxon>
        <taxon>Pseudomonadati</taxon>
        <taxon>Verrucomicrobiota</taxon>
        <taxon>Opitutia</taxon>
        <taxon>Opitutales</taxon>
        <taxon>Opitutaceae</taxon>
        <taxon>Rariglobus</taxon>
    </lineage>
</organism>
<evidence type="ECO:0000313" key="2">
    <source>
        <dbReference type="EMBL" id="TSJ75051.1"/>
    </source>
</evidence>
<feature type="signal peptide" evidence="1">
    <location>
        <begin position="1"/>
        <end position="19"/>
    </location>
</feature>
<accession>A0A556QEL7</accession>
<protein>
    <submittedName>
        <fullName evidence="2">Copper-binding protein</fullName>
    </submittedName>
</protein>
<dbReference type="Gene3D" id="2.40.50.320">
    <property type="entry name" value="Copper binding periplasmic protein CusF"/>
    <property type="match status" value="1"/>
</dbReference>
<sequence length="118" mass="12475">MKSVFLILLISSFLTRASADDCCAAPVAGVAATGTEKEIETAPARHPLKGVVLDVLAEKSALLVKHEEIPGVMKAMTMLLKVDAETLKSDAAKKGAAITGQLVRKTDGWWLESSVIAK</sequence>
<evidence type="ECO:0000313" key="3">
    <source>
        <dbReference type="Proteomes" id="UP000315648"/>
    </source>
</evidence>
<dbReference type="EMBL" id="VMBG01000004">
    <property type="protein sequence ID" value="TSJ75051.1"/>
    <property type="molecule type" value="Genomic_DNA"/>
</dbReference>
<dbReference type="AlphaFoldDB" id="A0A556QEL7"/>
<proteinExistence type="predicted"/>
<comment type="caution">
    <text evidence="2">The sequence shown here is derived from an EMBL/GenBank/DDBJ whole genome shotgun (WGS) entry which is preliminary data.</text>
</comment>
<keyword evidence="1" id="KW-0732">Signal</keyword>
<feature type="chain" id="PRO_5021971614" evidence="1">
    <location>
        <begin position="20"/>
        <end position="118"/>
    </location>
</feature>
<dbReference type="OrthoDB" id="199736at2"/>
<dbReference type="InterPro" id="IPR042230">
    <property type="entry name" value="CusF_sf"/>
</dbReference>
<dbReference type="Proteomes" id="UP000315648">
    <property type="component" value="Unassembled WGS sequence"/>
</dbReference>
<evidence type="ECO:0000256" key="1">
    <source>
        <dbReference type="SAM" id="SignalP"/>
    </source>
</evidence>
<name>A0A556QEL7_9BACT</name>